<feature type="domain" description="RNA polymerase sigma-70 region 2" evidence="5">
    <location>
        <begin position="13"/>
        <end position="73"/>
    </location>
</feature>
<dbReference type="NCBIfam" id="TIGR02937">
    <property type="entry name" value="sigma70-ECF"/>
    <property type="match status" value="1"/>
</dbReference>
<dbReference type="InterPro" id="IPR014284">
    <property type="entry name" value="RNA_pol_sigma-70_dom"/>
</dbReference>
<gene>
    <name evidence="7" type="ORF">N5K24_07685</name>
</gene>
<dbReference type="GO" id="GO:0006352">
    <property type="term" value="P:DNA-templated transcription initiation"/>
    <property type="evidence" value="ECO:0007669"/>
    <property type="project" value="InterPro"/>
</dbReference>
<protein>
    <submittedName>
        <fullName evidence="7">Sigma-70 family RNA polymerase sigma factor</fullName>
    </submittedName>
</protein>
<dbReference type="InterPro" id="IPR039425">
    <property type="entry name" value="RNA_pol_sigma-70-like"/>
</dbReference>
<dbReference type="Proteomes" id="UP001161276">
    <property type="component" value="Unassembled WGS sequence"/>
</dbReference>
<evidence type="ECO:0000256" key="2">
    <source>
        <dbReference type="ARBA" id="ARBA00023015"/>
    </source>
</evidence>
<dbReference type="PANTHER" id="PTHR43133:SF63">
    <property type="entry name" value="RNA POLYMERASE SIGMA FACTOR FECI-RELATED"/>
    <property type="match status" value="1"/>
</dbReference>
<name>A0AA42W990_9BURK</name>
<dbReference type="Pfam" id="PF04542">
    <property type="entry name" value="Sigma70_r2"/>
    <property type="match status" value="1"/>
</dbReference>
<evidence type="ECO:0000259" key="5">
    <source>
        <dbReference type="Pfam" id="PF04542"/>
    </source>
</evidence>
<dbReference type="SUPFAM" id="SSF88946">
    <property type="entry name" value="Sigma2 domain of RNA polymerase sigma factors"/>
    <property type="match status" value="1"/>
</dbReference>
<evidence type="ECO:0000313" key="8">
    <source>
        <dbReference type="Proteomes" id="UP001161276"/>
    </source>
</evidence>
<organism evidence="7 8">
    <name type="scientific">Achromobacter marplatensis</name>
    <dbReference type="NCBI Taxonomy" id="470868"/>
    <lineage>
        <taxon>Bacteria</taxon>
        <taxon>Pseudomonadati</taxon>
        <taxon>Pseudomonadota</taxon>
        <taxon>Betaproteobacteria</taxon>
        <taxon>Burkholderiales</taxon>
        <taxon>Alcaligenaceae</taxon>
        <taxon>Achromobacter</taxon>
    </lineage>
</organism>
<evidence type="ECO:0000259" key="6">
    <source>
        <dbReference type="Pfam" id="PF08281"/>
    </source>
</evidence>
<dbReference type="SUPFAM" id="SSF88659">
    <property type="entry name" value="Sigma3 and sigma4 domains of RNA polymerase sigma factors"/>
    <property type="match status" value="1"/>
</dbReference>
<dbReference type="CDD" id="cd06171">
    <property type="entry name" value="Sigma70_r4"/>
    <property type="match status" value="1"/>
</dbReference>
<dbReference type="GO" id="GO:0016987">
    <property type="term" value="F:sigma factor activity"/>
    <property type="evidence" value="ECO:0007669"/>
    <property type="project" value="UniProtKB-KW"/>
</dbReference>
<dbReference type="InterPro" id="IPR013249">
    <property type="entry name" value="RNA_pol_sigma70_r4_t2"/>
</dbReference>
<dbReference type="GO" id="GO:0003677">
    <property type="term" value="F:DNA binding"/>
    <property type="evidence" value="ECO:0007669"/>
    <property type="project" value="InterPro"/>
</dbReference>
<sequence>MSSSRSRPHGFLAYYEELLAVWTRKLGCRDAAQDLTHDAFVKCLEAGSDHVEQPRAYLHQAARNTAVDGFRREGGHEWVTLDTIAAHPSELGDPVAQARTQQLGQALETALAELPLKCRQVFIWQRLEGLTQAEIAERMGLSKNMVEKYMIRTALHLRERLGAYAPS</sequence>
<reference evidence="7" key="1">
    <citation type="submission" date="2022-09" db="EMBL/GenBank/DDBJ databases">
        <title>Intensive care unit water sources are persistently colonized with multi-drug resistant bacteria and are the site of extensive horizontal gene transfer of antibiotic resistance genes.</title>
        <authorList>
            <person name="Diorio-Toth L."/>
        </authorList>
    </citation>
    <scope>NUCLEOTIDE SEQUENCE</scope>
    <source>
        <strain evidence="7">GD03676</strain>
    </source>
</reference>
<dbReference type="RefSeq" id="WP_280026281.1">
    <property type="nucleotide sequence ID" value="NZ_CBDHFV010000040.1"/>
</dbReference>
<accession>A0AA42W990</accession>
<keyword evidence="3" id="KW-0731">Sigma factor</keyword>
<keyword evidence="2" id="KW-0805">Transcription regulation</keyword>
<dbReference type="Gene3D" id="1.10.10.10">
    <property type="entry name" value="Winged helix-like DNA-binding domain superfamily/Winged helix DNA-binding domain"/>
    <property type="match status" value="1"/>
</dbReference>
<dbReference type="PANTHER" id="PTHR43133">
    <property type="entry name" value="RNA POLYMERASE ECF-TYPE SIGMA FACTO"/>
    <property type="match status" value="1"/>
</dbReference>
<comment type="caution">
    <text evidence="7">The sequence shown here is derived from an EMBL/GenBank/DDBJ whole genome shotgun (WGS) entry which is preliminary data.</text>
</comment>
<dbReference type="InterPro" id="IPR007627">
    <property type="entry name" value="RNA_pol_sigma70_r2"/>
</dbReference>
<dbReference type="InterPro" id="IPR013325">
    <property type="entry name" value="RNA_pol_sigma_r2"/>
</dbReference>
<dbReference type="InterPro" id="IPR013324">
    <property type="entry name" value="RNA_pol_sigma_r3/r4-like"/>
</dbReference>
<dbReference type="Pfam" id="PF08281">
    <property type="entry name" value="Sigma70_r4_2"/>
    <property type="match status" value="1"/>
</dbReference>
<dbReference type="Gene3D" id="1.10.1740.10">
    <property type="match status" value="1"/>
</dbReference>
<dbReference type="AlphaFoldDB" id="A0AA42W990"/>
<evidence type="ECO:0000256" key="1">
    <source>
        <dbReference type="ARBA" id="ARBA00010641"/>
    </source>
</evidence>
<evidence type="ECO:0000256" key="4">
    <source>
        <dbReference type="ARBA" id="ARBA00023163"/>
    </source>
</evidence>
<dbReference type="InterPro" id="IPR036388">
    <property type="entry name" value="WH-like_DNA-bd_sf"/>
</dbReference>
<dbReference type="EMBL" id="JAOCKG010000002">
    <property type="protein sequence ID" value="MDH2050273.1"/>
    <property type="molecule type" value="Genomic_DNA"/>
</dbReference>
<proteinExistence type="inferred from homology"/>
<keyword evidence="4" id="KW-0804">Transcription</keyword>
<evidence type="ECO:0000313" key="7">
    <source>
        <dbReference type="EMBL" id="MDH2050273.1"/>
    </source>
</evidence>
<comment type="similarity">
    <text evidence="1">Belongs to the sigma-70 factor family. ECF subfamily.</text>
</comment>
<evidence type="ECO:0000256" key="3">
    <source>
        <dbReference type="ARBA" id="ARBA00023082"/>
    </source>
</evidence>
<feature type="domain" description="RNA polymerase sigma factor 70 region 4 type 2" evidence="6">
    <location>
        <begin position="105"/>
        <end position="152"/>
    </location>
</feature>